<dbReference type="PROSITE" id="PS50897">
    <property type="entry name" value="CTLH"/>
    <property type="match status" value="1"/>
</dbReference>
<dbReference type="InterPro" id="IPR036322">
    <property type="entry name" value="WD40_repeat_dom_sf"/>
</dbReference>
<evidence type="ECO:0000259" key="5">
    <source>
        <dbReference type="PROSITE" id="PS50897"/>
    </source>
</evidence>
<dbReference type="InterPro" id="IPR019775">
    <property type="entry name" value="WD40_repeat_CS"/>
</dbReference>
<evidence type="ECO:0000313" key="6">
    <source>
        <dbReference type="EMBL" id="KAJ6732290.1"/>
    </source>
</evidence>
<dbReference type="SMART" id="SM00668">
    <property type="entry name" value="CTLH"/>
    <property type="match status" value="1"/>
</dbReference>
<dbReference type="InterPro" id="IPR006595">
    <property type="entry name" value="CTLH_C"/>
</dbReference>
<reference evidence="6" key="2">
    <citation type="journal article" date="2023" name="Int. J. Mol. Sci.">
        <title>De Novo Assembly and Annotation of 11 Diverse Shrub Willow (Salix) Genomes Reveals Novel Gene Organization in Sex-Linked Regions.</title>
        <authorList>
            <person name="Hyden B."/>
            <person name="Feng K."/>
            <person name="Yates T.B."/>
            <person name="Jawdy S."/>
            <person name="Cereghino C."/>
            <person name="Smart L.B."/>
            <person name="Muchero W."/>
        </authorList>
    </citation>
    <scope>NUCLEOTIDE SEQUENCE</scope>
    <source>
        <tissue evidence="6">Shoot tip</tissue>
    </source>
</reference>
<keyword evidence="2" id="KW-0677">Repeat</keyword>
<dbReference type="Pfam" id="PF21889">
    <property type="entry name" value="TPR1-like_2nd"/>
    <property type="match status" value="1"/>
</dbReference>
<dbReference type="AlphaFoldDB" id="A0A9Q0ULE2"/>
<dbReference type="Proteomes" id="UP001151532">
    <property type="component" value="Chromosome 18"/>
</dbReference>
<dbReference type="PROSITE" id="PS50896">
    <property type="entry name" value="LISH"/>
    <property type="match status" value="1"/>
</dbReference>
<dbReference type="SMART" id="SM00320">
    <property type="entry name" value="WD40"/>
    <property type="match status" value="11"/>
</dbReference>
<feature type="repeat" description="WD" evidence="3">
    <location>
        <begin position="950"/>
        <end position="984"/>
    </location>
</feature>
<dbReference type="SMART" id="SM00667">
    <property type="entry name" value="LisH"/>
    <property type="match status" value="1"/>
</dbReference>
<gene>
    <name evidence="6" type="ORF">OIU79_003424</name>
</gene>
<feature type="repeat" description="WD" evidence="3">
    <location>
        <begin position="497"/>
        <end position="540"/>
    </location>
</feature>
<dbReference type="OrthoDB" id="972532at2759"/>
<evidence type="ECO:0000313" key="7">
    <source>
        <dbReference type="Proteomes" id="UP001151532"/>
    </source>
</evidence>
<evidence type="ECO:0000256" key="2">
    <source>
        <dbReference type="ARBA" id="ARBA00022737"/>
    </source>
</evidence>
<dbReference type="InterPro" id="IPR015943">
    <property type="entry name" value="WD40/YVTN_repeat-like_dom_sf"/>
</dbReference>
<dbReference type="InterPro" id="IPR027728">
    <property type="entry name" value="Topless_fam"/>
</dbReference>
<dbReference type="PROSITE" id="PS50082">
    <property type="entry name" value="WD_REPEATS_2"/>
    <property type="match status" value="2"/>
</dbReference>
<reference evidence="6" key="1">
    <citation type="submission" date="2022-11" db="EMBL/GenBank/DDBJ databases">
        <authorList>
            <person name="Hyden B.L."/>
            <person name="Feng K."/>
            <person name="Yates T."/>
            <person name="Jawdy S."/>
            <person name="Smart L.B."/>
            <person name="Muchero W."/>
        </authorList>
    </citation>
    <scope>NUCLEOTIDE SEQUENCE</scope>
    <source>
        <tissue evidence="6">Shoot tip</tissue>
    </source>
</reference>
<dbReference type="InterPro" id="IPR054080">
    <property type="entry name" value="TPR1-like_2nd"/>
</dbReference>
<dbReference type="InterPro" id="IPR011047">
    <property type="entry name" value="Quinoprotein_ADH-like_sf"/>
</dbReference>
<protein>
    <submittedName>
        <fullName evidence="6">TOPLESS-RELATED PROTEIN 1-RELATED</fullName>
    </submittedName>
</protein>
<dbReference type="InterPro" id="IPR006594">
    <property type="entry name" value="LisH"/>
</dbReference>
<dbReference type="EMBL" id="JAPFFK010000012">
    <property type="protein sequence ID" value="KAJ6732290.1"/>
    <property type="molecule type" value="Genomic_DNA"/>
</dbReference>
<dbReference type="InterPro" id="IPR048419">
    <property type="entry name" value="Topless_Znf"/>
</dbReference>
<comment type="caution">
    <text evidence="6">The sequence shown here is derived from an EMBL/GenBank/DDBJ whole genome shotgun (WGS) entry which is preliminary data.</text>
</comment>
<feature type="region of interest" description="Disordered" evidence="4">
    <location>
        <begin position="293"/>
        <end position="322"/>
    </location>
</feature>
<accession>A0A9Q0ULE2</accession>
<dbReference type="Gene3D" id="2.130.10.10">
    <property type="entry name" value="YVTN repeat-like/Quinoprotein amine dehydrogenase"/>
    <property type="match status" value="4"/>
</dbReference>
<keyword evidence="1 3" id="KW-0853">WD repeat</keyword>
<dbReference type="PANTHER" id="PTHR44083">
    <property type="entry name" value="TOPLESS-RELATED PROTEIN 1-RELATED"/>
    <property type="match status" value="1"/>
</dbReference>
<keyword evidence="7" id="KW-1185">Reference proteome</keyword>
<dbReference type="PANTHER" id="PTHR44083:SF30">
    <property type="entry name" value="TOPLESS-LIKE PROTEIN"/>
    <property type="match status" value="1"/>
</dbReference>
<evidence type="ECO:0000256" key="1">
    <source>
        <dbReference type="ARBA" id="ARBA00022574"/>
    </source>
</evidence>
<dbReference type="InterPro" id="IPR001680">
    <property type="entry name" value="WD40_rpt"/>
</dbReference>
<evidence type="ECO:0000256" key="3">
    <source>
        <dbReference type="PROSITE-ProRule" id="PRU00221"/>
    </source>
</evidence>
<organism evidence="6 7">
    <name type="scientific">Salix purpurea</name>
    <name type="common">Purple osier willow</name>
    <dbReference type="NCBI Taxonomy" id="77065"/>
    <lineage>
        <taxon>Eukaryota</taxon>
        <taxon>Viridiplantae</taxon>
        <taxon>Streptophyta</taxon>
        <taxon>Embryophyta</taxon>
        <taxon>Tracheophyta</taxon>
        <taxon>Spermatophyta</taxon>
        <taxon>Magnoliopsida</taxon>
        <taxon>eudicotyledons</taxon>
        <taxon>Gunneridae</taxon>
        <taxon>Pentapetalae</taxon>
        <taxon>rosids</taxon>
        <taxon>fabids</taxon>
        <taxon>Malpighiales</taxon>
        <taxon>Salicaceae</taxon>
        <taxon>Saliceae</taxon>
        <taxon>Salix</taxon>
    </lineage>
</organism>
<dbReference type="Pfam" id="PF21359">
    <property type="entry name" value="zf_topless"/>
    <property type="match status" value="1"/>
</dbReference>
<evidence type="ECO:0000256" key="4">
    <source>
        <dbReference type="SAM" id="MobiDB-lite"/>
    </source>
</evidence>
<proteinExistence type="predicted"/>
<dbReference type="PROSITE" id="PS00678">
    <property type="entry name" value="WD_REPEATS_1"/>
    <property type="match status" value="1"/>
</dbReference>
<feature type="compositionally biased region" description="Low complexity" evidence="4">
    <location>
        <begin position="302"/>
        <end position="322"/>
    </location>
</feature>
<feature type="domain" description="CTLH" evidence="5">
    <location>
        <begin position="111"/>
        <end position="169"/>
    </location>
</feature>
<dbReference type="Pfam" id="PF00400">
    <property type="entry name" value="WD40"/>
    <property type="match status" value="3"/>
</dbReference>
<dbReference type="GO" id="GO:0006355">
    <property type="term" value="P:regulation of DNA-templated transcription"/>
    <property type="evidence" value="ECO:0007669"/>
    <property type="project" value="InterPro"/>
</dbReference>
<dbReference type="SUPFAM" id="SSF50998">
    <property type="entry name" value="Quinoprotein alcohol dehydrogenase-like"/>
    <property type="match status" value="2"/>
</dbReference>
<dbReference type="SUPFAM" id="SSF50978">
    <property type="entry name" value="WD40 repeat-like"/>
    <property type="match status" value="1"/>
</dbReference>
<name>A0A9Q0ULE2_SALPP</name>
<sequence>MDPTTTTVFYNHSVISHIIYEDLSAIKLCTYHLVHTASLALLSTQTVSTQRSWSLTDLSLSVNLISCFFHLSEVQVTMAALCKDLVLLISQFLDEEGFKETARLLERESGYYFSMKFFEEMIRSGNWDEAERYLSCFTKLDDNRYSTKIYFEIRKQKFLEVLDNNERAKALDILMKELKAFAPDNEELLKEMTLLLTLNNIRDHESLSMYSDAESARKVMMVELKKVIEANPLLRDKLEFPNIANHRLRRLINQSLNWQHMHCAYPQPNPDIRTLFVDHICVPIPSDDNLFSAASDSNPLPSQSTSMLVSTSSASNSTSSSEAHSSISSEALSLGVPANMASIEVFEDNTTVNDIFIPKNRIVSLKRPSDEEISTAMQEISDASLPHQSSVNISDDLPKNVLRILNEGSSPTSMEFHPEKQTVLLVGTTVGDVGLWEVSSGESLLSRNFKVWDIAACSMMFKATLLKDPSVSVNRVAWSPEGCLFGVAYSKHLQLEIDAHVGGVNDLTFSAPEKQLLVITCGDDKIVKAWDAINGVKMYTFEGHDAPVYSLCPYSKGNVHFVFATSVNGNIKVWLYDNLGARVDYDAPGLGCTSMAYSGDRRLFSCGTSKSGESFLVEWDDSEGAIKRSYLGLQKNPSSVVQFDIMKNQVLAAGDEHVIKIWNMNKTELFTTIDAEGGLPANPCVRFNKEGTLLAVSANDNKIKILAKDDSLQLLHTTENCLDDDLRVFSDTLTKVVSEAMSKVVCAQVSDKDVAKNGNLENSGEVKSKITGKDTMSKSGKLIELHRPSQCQILRLPSHMKANKISRLIYNNAGNSILALTSNATHLYWKWQQNDFDLSDMATAKVPPQLWQPRSYSGLMTNDLTDSSPEETVPCFALSKNDSYLMSSSGGRISLYNLLKFKTMLSIMQPPPAATCIAFHPQDNNILAIGRDDSTILIYNVRSAKVITILEGHSKRVSGLAFSNDLNLLVSCGADAQIFVWNVEGWYKQRSRFLQIPDGRIPFSLSTDTHIQFHQNQTEFLTVHETHLAIYEARKLECVKQWVPGDFATQISHATFSCDGQMVFASFLDGLVSIFDASDFQLYCQINPTAYLFPTSSLGVYPTAIAAHPQEPNQFAVGLTDGGVIVFEPSISAGKWSMLTANENGSASKIAAELEANY</sequence>
<dbReference type="PROSITE" id="PS50294">
    <property type="entry name" value="WD_REPEATS_REGION"/>
    <property type="match status" value="1"/>
</dbReference>